<accession>A0A6C0Y6H1</accession>
<evidence type="ECO:0000313" key="1">
    <source>
        <dbReference type="EMBL" id="QIC71729.1"/>
    </source>
</evidence>
<organism evidence="1 2">
    <name type="scientific">Acinetobacter indicus</name>
    <dbReference type="NCBI Taxonomy" id="756892"/>
    <lineage>
        <taxon>Bacteria</taxon>
        <taxon>Pseudomonadati</taxon>
        <taxon>Pseudomonadota</taxon>
        <taxon>Gammaproteobacteria</taxon>
        <taxon>Moraxellales</taxon>
        <taxon>Moraxellaceae</taxon>
        <taxon>Acinetobacter</taxon>
    </lineage>
</organism>
<geneLocation type="plasmid" evidence="2">
    <name>pb18-1</name>
</geneLocation>
<sequence>MIKIFTILATCAVLAGCSVEVISDKEAIERLHAEEAKVVLADAEKMAELFSNTPVNPAKTEVKVPNYNEHPIFVSHAKRLVDQGLPYDSSLLFTTQAYEEALAIQASYKKRNSAPQSHTDEHDDHGH</sequence>
<reference evidence="1 2" key="1">
    <citation type="submission" date="2019-09" db="EMBL/GenBank/DDBJ databases">
        <title>Non-baumannii Acinetobacter spp. carrying blaNDM-1 isolated in China.</title>
        <authorList>
            <person name="Cui C."/>
            <person name="Chen C."/>
            <person name="Sun J."/>
            <person name="Liu Y."/>
        </authorList>
    </citation>
    <scope>NUCLEOTIDE SEQUENCE [LARGE SCALE GENOMIC DNA]</scope>
    <source>
        <strain evidence="1 2">B18</strain>
        <plasmid evidence="2">pb18-1</plasmid>
    </source>
</reference>
<keyword evidence="1" id="KW-0614">Plasmid</keyword>
<dbReference type="AlphaFoldDB" id="A0A6C0Y6H1"/>
<dbReference type="PROSITE" id="PS51257">
    <property type="entry name" value="PROKAR_LIPOPROTEIN"/>
    <property type="match status" value="1"/>
</dbReference>
<protein>
    <recommendedName>
        <fullName evidence="3">Lipoprotein</fullName>
    </recommendedName>
</protein>
<evidence type="ECO:0008006" key="3">
    <source>
        <dbReference type="Google" id="ProtNLM"/>
    </source>
</evidence>
<dbReference type="RefSeq" id="WP_163146386.1">
    <property type="nucleotide sequence ID" value="NZ_CP044456.1"/>
</dbReference>
<name>A0A6C0Y6H1_9GAMM</name>
<gene>
    <name evidence="1" type="ORF">FSC09_15150</name>
</gene>
<dbReference type="EMBL" id="CP044456">
    <property type="protein sequence ID" value="QIC71729.1"/>
    <property type="molecule type" value="Genomic_DNA"/>
</dbReference>
<dbReference type="Proteomes" id="UP000503440">
    <property type="component" value="Plasmid pB18-1"/>
</dbReference>
<proteinExistence type="predicted"/>
<evidence type="ECO:0000313" key="2">
    <source>
        <dbReference type="Proteomes" id="UP000503440"/>
    </source>
</evidence>